<dbReference type="InterPro" id="IPR045389">
    <property type="entry name" value="DUF6522"/>
</dbReference>
<dbReference type="RefSeq" id="WP_160862013.1">
    <property type="nucleotide sequence ID" value="NZ_JAODWE010000003.1"/>
</dbReference>
<dbReference type="EMBL" id="WUMK01000011">
    <property type="protein sequence ID" value="MXN48507.1"/>
    <property type="molecule type" value="Genomic_DNA"/>
</dbReference>
<dbReference type="AlphaFoldDB" id="A0A6N8SJ43"/>
<proteinExistence type="predicted"/>
<evidence type="ECO:0000313" key="2">
    <source>
        <dbReference type="Proteomes" id="UP000435802"/>
    </source>
</evidence>
<keyword evidence="2" id="KW-1185">Reference proteome</keyword>
<evidence type="ECO:0000313" key="1">
    <source>
        <dbReference type="EMBL" id="MXN48507.1"/>
    </source>
</evidence>
<accession>A0A6N8SJ43</accession>
<reference evidence="1 2" key="1">
    <citation type="submission" date="2019-12" db="EMBL/GenBank/DDBJ databases">
        <title>Shinella kummerowiae sp. nov., a symbiotic bacterium isolated from root nodules of the herbal legume Kummerowia stipulacea.</title>
        <authorList>
            <person name="Gao J."/>
        </authorList>
    </citation>
    <scope>NUCLEOTIDE SEQUENCE [LARGE SCALE GENOMIC DNA]</scope>
    <source>
        <strain evidence="1 2">CCBAU 25048</strain>
    </source>
</reference>
<sequence length="103" mass="11623">MTKIAKDAPSSQQSSYKEFFLDVAFIARTFDMSEARVCALMTRKLFRSVVEKGVGDDDGLWRLTLRCGNRAWQGIVTSNGDVERQTLGHVPATRDLKNKQSRI</sequence>
<dbReference type="OrthoDB" id="8238457at2"/>
<gene>
    <name evidence="1" type="ORF">GR138_25160</name>
</gene>
<protein>
    <submittedName>
        <fullName evidence="1">Uncharacterized protein</fullName>
    </submittedName>
</protein>
<dbReference type="Pfam" id="PF20132">
    <property type="entry name" value="DUF6522"/>
    <property type="match status" value="1"/>
</dbReference>
<name>A0A6N8SJ43_9HYPH</name>
<comment type="caution">
    <text evidence="1">The sequence shown here is derived from an EMBL/GenBank/DDBJ whole genome shotgun (WGS) entry which is preliminary data.</text>
</comment>
<organism evidence="1 2">
    <name type="scientific">Shinella kummerowiae</name>
    <dbReference type="NCBI Taxonomy" id="417745"/>
    <lineage>
        <taxon>Bacteria</taxon>
        <taxon>Pseudomonadati</taxon>
        <taxon>Pseudomonadota</taxon>
        <taxon>Alphaproteobacteria</taxon>
        <taxon>Hyphomicrobiales</taxon>
        <taxon>Rhizobiaceae</taxon>
        <taxon>Shinella</taxon>
    </lineage>
</organism>
<dbReference type="Proteomes" id="UP000435802">
    <property type="component" value="Unassembled WGS sequence"/>
</dbReference>